<evidence type="ECO:0000256" key="4">
    <source>
        <dbReference type="SAM" id="Phobius"/>
    </source>
</evidence>
<dbReference type="PANTHER" id="PTHR43630">
    <property type="entry name" value="POLY-BETA-1,6-N-ACETYL-D-GLUCOSAMINE SYNTHASE"/>
    <property type="match status" value="1"/>
</dbReference>
<accession>I2GQ02</accession>
<keyword evidence="4" id="KW-1133">Transmembrane helix</keyword>
<feature type="transmembrane region" description="Helical" evidence="4">
    <location>
        <begin position="329"/>
        <end position="347"/>
    </location>
</feature>
<dbReference type="GO" id="GO:0016757">
    <property type="term" value="F:glycosyltransferase activity"/>
    <property type="evidence" value="ECO:0007669"/>
    <property type="project" value="UniProtKB-KW"/>
</dbReference>
<reference evidence="5 6" key="1">
    <citation type="journal article" date="2012" name="J. Bacteriol.">
        <title>Genome Sequence of the Filamentous Bacterium Fibrisoma limi BUZ 3T.</title>
        <authorList>
            <person name="Filippini M."/>
            <person name="Qi W."/>
            <person name="Jaenicke S."/>
            <person name="Goesmann A."/>
            <person name="Smits T.H."/>
            <person name="Bagheri H.C."/>
        </authorList>
    </citation>
    <scope>NUCLEOTIDE SEQUENCE [LARGE SCALE GENOMIC DNA]</scope>
    <source>
        <strain evidence="6">BUZ 3T</strain>
    </source>
</reference>
<dbReference type="PANTHER" id="PTHR43630:SF1">
    <property type="entry name" value="POLY-BETA-1,6-N-ACETYL-D-GLUCOSAMINE SYNTHASE"/>
    <property type="match status" value="1"/>
</dbReference>
<evidence type="ECO:0000313" key="6">
    <source>
        <dbReference type="Proteomes" id="UP000009309"/>
    </source>
</evidence>
<organism evidence="5 6">
    <name type="scientific">Fibrisoma limi BUZ 3</name>
    <dbReference type="NCBI Taxonomy" id="1185876"/>
    <lineage>
        <taxon>Bacteria</taxon>
        <taxon>Pseudomonadati</taxon>
        <taxon>Bacteroidota</taxon>
        <taxon>Cytophagia</taxon>
        <taxon>Cytophagales</taxon>
        <taxon>Spirosomataceae</taxon>
        <taxon>Fibrisoma</taxon>
    </lineage>
</organism>
<dbReference type="STRING" id="1185876.BN8_05280"/>
<sequence length="420" mass="47142">MDHLFPKVHPLINSRYISFTDNCMATFTFLLAWVIYGYTAIITVYLSVYAIAGWLRRSRSATPSVAPTTLRRMAVLIPAYREDAVIIESARTNLRQQYPSDRFDVVVIADSLQPDTIATLRSLPIKVVPVSFDVSTKAKALNAALEQLPGSYDVAVILDADNHMASDFLSRINAAFEQGWRVVQGHRTAKNTNTPVAILDAVSEEINNHIFRKGHRALGLSSALIGSGMAFEYSLLKDLMPKVKAMGGFDKELEMRILKQKIGAEYLEDAYVYDEKVQSGAVFEKQRTRWIAAQFRYLKLNAKPGFKALLQGNFDYADKVFQTMLLPRILLLGVLMVGFLITLLVWGDFPVGWFVRVQLVLLMLTFYISVPSSLKSMVGLTELMKLPGLFIRYLRSVVNHRQARHTFIHTPHGTDSSAGS</sequence>
<gene>
    <name evidence="5" type="ORF">BN8_05280</name>
</gene>
<dbReference type="AlphaFoldDB" id="I2GQ02"/>
<comment type="caution">
    <text evidence="5">The sequence shown here is derived from an EMBL/GenBank/DDBJ whole genome shotgun (WGS) entry which is preliminary data.</text>
</comment>
<dbReference type="Gene3D" id="3.90.550.10">
    <property type="entry name" value="Spore Coat Polysaccharide Biosynthesis Protein SpsA, Chain A"/>
    <property type="match status" value="1"/>
</dbReference>
<evidence type="ECO:0000256" key="2">
    <source>
        <dbReference type="ARBA" id="ARBA00022676"/>
    </source>
</evidence>
<keyword evidence="4" id="KW-0472">Membrane</keyword>
<evidence type="ECO:0000313" key="5">
    <source>
        <dbReference type="EMBL" id="CCH55980.1"/>
    </source>
</evidence>
<keyword evidence="3 5" id="KW-0808">Transferase</keyword>
<dbReference type="EC" id="2.4.1.-" evidence="5"/>
<keyword evidence="6" id="KW-1185">Reference proteome</keyword>
<keyword evidence="4" id="KW-0812">Transmembrane</keyword>
<dbReference type="InterPro" id="IPR029044">
    <property type="entry name" value="Nucleotide-diphossugar_trans"/>
</dbReference>
<evidence type="ECO:0000256" key="1">
    <source>
        <dbReference type="ARBA" id="ARBA00006739"/>
    </source>
</evidence>
<protein>
    <submittedName>
        <fullName evidence="5">Glycosyl transferase family 2</fullName>
        <ecNumber evidence="5">2.4.1.-</ecNumber>
    </submittedName>
</protein>
<dbReference type="eggNOG" id="COG1215">
    <property type="taxonomic scope" value="Bacteria"/>
</dbReference>
<dbReference type="SUPFAM" id="SSF53448">
    <property type="entry name" value="Nucleotide-diphospho-sugar transferases"/>
    <property type="match status" value="1"/>
</dbReference>
<feature type="transmembrane region" description="Helical" evidence="4">
    <location>
        <begin position="353"/>
        <end position="370"/>
    </location>
</feature>
<evidence type="ECO:0000256" key="3">
    <source>
        <dbReference type="ARBA" id="ARBA00022679"/>
    </source>
</evidence>
<proteinExistence type="inferred from homology"/>
<dbReference type="EMBL" id="CAIT01000009">
    <property type="protein sequence ID" value="CCH55980.1"/>
    <property type="molecule type" value="Genomic_DNA"/>
</dbReference>
<dbReference type="Pfam" id="PF13641">
    <property type="entry name" value="Glyco_tranf_2_3"/>
    <property type="match status" value="1"/>
</dbReference>
<dbReference type="Proteomes" id="UP000009309">
    <property type="component" value="Unassembled WGS sequence"/>
</dbReference>
<keyword evidence="2 5" id="KW-0328">Glycosyltransferase</keyword>
<name>I2GQ02_9BACT</name>
<comment type="similarity">
    <text evidence="1">Belongs to the glycosyltransferase 2 family.</text>
</comment>
<feature type="transmembrane region" description="Helical" evidence="4">
    <location>
        <begin position="30"/>
        <end position="52"/>
    </location>
</feature>